<sequence>MIEPTTLAQQGLRKATADVSTYSIFSARAGDDDKDSLDGLDRHYDDEYGHHLVPHHRASEDTESTLLGGTDDATARRRGGGGGGGAGGAEERLLGGGGAAGLLGWRRNTPLGPMWLWMLHAAMLTVSVLLFAISATVEPATRAYVEKFNAWSPALSAVEYQHTVFNNSKGNVTPYVGAGPEVDKAWDHITFHMGDQMITPWELKHGLGKPPNRLQVTDPHTGQTGYRVELAVVHQLHCLNMIRKYVHLEQYHNDTDIAAGKEKLQHHMSKFSPTRDPSSTLPLSSRRSCQIPVVKSAFIRPLCVALADVCRFCEPAHCIEALRLKLMCEADVGVLPFYEKTGPDGKIEPDYESKHVCRSFDKVREWAVHHKVADKTTF</sequence>
<dbReference type="PANTHER" id="PTHR33365:SF4">
    <property type="entry name" value="CYCLOCHLOROTINE BIOSYNTHESIS PROTEIN O"/>
    <property type="match status" value="1"/>
</dbReference>
<dbReference type="Pfam" id="PF11807">
    <property type="entry name" value="UstYa"/>
    <property type="match status" value="2"/>
</dbReference>
<accession>A0ABR1YSM6</accession>
<dbReference type="PANTHER" id="PTHR33365">
    <property type="entry name" value="YALI0B05434P"/>
    <property type="match status" value="1"/>
</dbReference>
<comment type="pathway">
    <text evidence="1">Mycotoxin biosynthesis.</text>
</comment>
<keyword evidence="6" id="KW-1185">Reference proteome</keyword>
<keyword evidence="4" id="KW-0472">Membrane</keyword>
<evidence type="ECO:0000256" key="1">
    <source>
        <dbReference type="ARBA" id="ARBA00004685"/>
    </source>
</evidence>
<evidence type="ECO:0000256" key="2">
    <source>
        <dbReference type="ARBA" id="ARBA00035112"/>
    </source>
</evidence>
<dbReference type="InterPro" id="IPR021765">
    <property type="entry name" value="UstYa-like"/>
</dbReference>
<feature type="transmembrane region" description="Helical" evidence="4">
    <location>
        <begin position="115"/>
        <end position="137"/>
    </location>
</feature>
<name>A0ABR1YSM6_9PEZI</name>
<comment type="similarity">
    <text evidence="2">Belongs to the ustYa family.</text>
</comment>
<dbReference type="Proteomes" id="UP001492380">
    <property type="component" value="Unassembled WGS sequence"/>
</dbReference>
<organism evidence="5 6">
    <name type="scientific">Phyllosticta capitalensis</name>
    <dbReference type="NCBI Taxonomy" id="121624"/>
    <lineage>
        <taxon>Eukaryota</taxon>
        <taxon>Fungi</taxon>
        <taxon>Dikarya</taxon>
        <taxon>Ascomycota</taxon>
        <taxon>Pezizomycotina</taxon>
        <taxon>Dothideomycetes</taxon>
        <taxon>Dothideomycetes incertae sedis</taxon>
        <taxon>Botryosphaeriales</taxon>
        <taxon>Phyllostictaceae</taxon>
        <taxon>Phyllosticta</taxon>
    </lineage>
</organism>
<protein>
    <submittedName>
        <fullName evidence="5">Uncharacterized protein</fullName>
    </submittedName>
</protein>
<keyword evidence="4" id="KW-1133">Transmembrane helix</keyword>
<gene>
    <name evidence="5" type="ORF">HDK90DRAFT_464542</name>
</gene>
<comment type="caution">
    <text evidence="5">The sequence shown here is derived from an EMBL/GenBank/DDBJ whole genome shotgun (WGS) entry which is preliminary data.</text>
</comment>
<keyword evidence="4" id="KW-0812">Transmembrane</keyword>
<reference evidence="5 6" key="1">
    <citation type="submission" date="2024-04" db="EMBL/GenBank/DDBJ databases">
        <title>Phyllosticta paracitricarpa is synonymous to the EU quarantine fungus P. citricarpa based on phylogenomic analyses.</title>
        <authorList>
            <consortium name="Lawrence Berkeley National Laboratory"/>
            <person name="Van Ingen-Buijs V.A."/>
            <person name="Van Westerhoven A.C."/>
            <person name="Haridas S."/>
            <person name="Skiadas P."/>
            <person name="Martin F."/>
            <person name="Groenewald J.Z."/>
            <person name="Crous P.W."/>
            <person name="Seidl M.F."/>
        </authorList>
    </citation>
    <scope>NUCLEOTIDE SEQUENCE [LARGE SCALE GENOMIC DNA]</scope>
    <source>
        <strain evidence="5 6">CBS 123374</strain>
    </source>
</reference>
<dbReference type="EMBL" id="JBBWRZ010000004">
    <property type="protein sequence ID" value="KAK8237687.1"/>
    <property type="molecule type" value="Genomic_DNA"/>
</dbReference>
<evidence type="ECO:0000313" key="5">
    <source>
        <dbReference type="EMBL" id="KAK8237687.1"/>
    </source>
</evidence>
<feature type="compositionally biased region" description="Gly residues" evidence="3">
    <location>
        <begin position="80"/>
        <end position="90"/>
    </location>
</feature>
<proteinExistence type="inferred from homology"/>
<feature type="region of interest" description="Disordered" evidence="3">
    <location>
        <begin position="54"/>
        <end position="90"/>
    </location>
</feature>
<evidence type="ECO:0000256" key="4">
    <source>
        <dbReference type="SAM" id="Phobius"/>
    </source>
</evidence>
<evidence type="ECO:0000313" key="6">
    <source>
        <dbReference type="Proteomes" id="UP001492380"/>
    </source>
</evidence>
<evidence type="ECO:0000256" key="3">
    <source>
        <dbReference type="SAM" id="MobiDB-lite"/>
    </source>
</evidence>